<dbReference type="InterPro" id="IPR050786">
    <property type="entry name" value="EFG1_rRNA-proc"/>
</dbReference>
<evidence type="ECO:0000256" key="4">
    <source>
        <dbReference type="ARBA" id="ARBA00019827"/>
    </source>
</evidence>
<evidence type="ECO:0000313" key="10">
    <source>
        <dbReference type="Proteomes" id="UP000193498"/>
    </source>
</evidence>
<name>A0A1Y1Y7A7_9FUNG</name>
<feature type="compositionally biased region" description="Basic and acidic residues" evidence="8">
    <location>
        <begin position="12"/>
        <end position="28"/>
    </location>
</feature>
<evidence type="ECO:0000256" key="7">
    <source>
        <dbReference type="ARBA" id="ARBA00023242"/>
    </source>
</evidence>
<feature type="region of interest" description="Disordered" evidence="8">
    <location>
        <begin position="166"/>
        <end position="215"/>
    </location>
</feature>
<dbReference type="PANTHER" id="PTHR33911:SF1">
    <property type="entry name" value="RRNA-PROCESSING PROTEIN EFG1"/>
    <property type="match status" value="1"/>
</dbReference>
<dbReference type="Pfam" id="PF10153">
    <property type="entry name" value="Efg1"/>
    <property type="match status" value="1"/>
</dbReference>
<protein>
    <recommendedName>
        <fullName evidence="3">rRNA-processing protein EFG1</fullName>
    </recommendedName>
    <alternativeName>
        <fullName evidence="4">rRNA-processing protein efg1</fullName>
    </alternativeName>
</protein>
<dbReference type="EMBL" id="MCFE01000221">
    <property type="protein sequence ID" value="ORX93849.1"/>
    <property type="molecule type" value="Genomic_DNA"/>
</dbReference>
<dbReference type="FunCoup" id="A0A1Y1Y7A7">
    <property type="interactions" value="74"/>
</dbReference>
<dbReference type="AlphaFoldDB" id="A0A1Y1Y7A7"/>
<keyword evidence="7" id="KW-0539">Nucleus</keyword>
<comment type="similarity">
    <text evidence="2">Belongs to the EFG1 family.</text>
</comment>
<comment type="caution">
    <text evidence="9">The sequence shown here is derived from an EMBL/GenBank/DDBJ whole genome shotgun (WGS) entry which is preliminary data.</text>
</comment>
<evidence type="ECO:0000256" key="6">
    <source>
        <dbReference type="ARBA" id="ARBA00023054"/>
    </source>
</evidence>
<dbReference type="Proteomes" id="UP000193498">
    <property type="component" value="Unassembled WGS sequence"/>
</dbReference>
<evidence type="ECO:0000313" key="9">
    <source>
        <dbReference type="EMBL" id="ORX93849.1"/>
    </source>
</evidence>
<feature type="region of interest" description="Disordered" evidence="8">
    <location>
        <begin position="1"/>
        <end position="42"/>
    </location>
</feature>
<comment type="subcellular location">
    <subcellularLocation>
        <location evidence="1">Nucleus</location>
        <location evidence="1">Nucleolus</location>
    </subcellularLocation>
</comment>
<organism evidence="9 10">
    <name type="scientific">Basidiobolus meristosporus CBS 931.73</name>
    <dbReference type="NCBI Taxonomy" id="1314790"/>
    <lineage>
        <taxon>Eukaryota</taxon>
        <taxon>Fungi</taxon>
        <taxon>Fungi incertae sedis</taxon>
        <taxon>Zoopagomycota</taxon>
        <taxon>Entomophthoromycotina</taxon>
        <taxon>Basidiobolomycetes</taxon>
        <taxon>Basidiobolales</taxon>
        <taxon>Basidiobolaceae</taxon>
        <taxon>Basidiobolus</taxon>
    </lineage>
</organism>
<evidence type="ECO:0000256" key="5">
    <source>
        <dbReference type="ARBA" id="ARBA00022552"/>
    </source>
</evidence>
<gene>
    <name evidence="9" type="ORF">K493DRAFT_315785</name>
</gene>
<dbReference type="PANTHER" id="PTHR33911">
    <property type="entry name" value="RRNA-PROCESSING PROTEIN EFG1"/>
    <property type="match status" value="1"/>
</dbReference>
<evidence type="ECO:0000256" key="8">
    <source>
        <dbReference type="SAM" id="MobiDB-lite"/>
    </source>
</evidence>
<keyword evidence="6" id="KW-0175">Coiled coil</keyword>
<accession>A0A1Y1Y7A7</accession>
<evidence type="ECO:0000256" key="2">
    <source>
        <dbReference type="ARBA" id="ARBA00006916"/>
    </source>
</evidence>
<dbReference type="InParanoid" id="A0A1Y1Y7A7"/>
<dbReference type="OrthoDB" id="47732at2759"/>
<proteinExistence type="inferred from homology"/>
<evidence type="ECO:0000256" key="1">
    <source>
        <dbReference type="ARBA" id="ARBA00004604"/>
    </source>
</evidence>
<dbReference type="GO" id="GO:0000462">
    <property type="term" value="P:maturation of SSU-rRNA from tricistronic rRNA transcript (SSU-rRNA, 5.8S rRNA, LSU-rRNA)"/>
    <property type="evidence" value="ECO:0007669"/>
    <property type="project" value="TreeGrafter"/>
</dbReference>
<reference evidence="9 10" key="1">
    <citation type="submission" date="2016-07" db="EMBL/GenBank/DDBJ databases">
        <title>Pervasive Adenine N6-methylation of Active Genes in Fungi.</title>
        <authorList>
            <consortium name="DOE Joint Genome Institute"/>
            <person name="Mondo S.J."/>
            <person name="Dannebaum R.O."/>
            <person name="Kuo R.C."/>
            <person name="Labutti K."/>
            <person name="Haridas S."/>
            <person name="Kuo A."/>
            <person name="Salamov A."/>
            <person name="Ahrendt S.R."/>
            <person name="Lipzen A."/>
            <person name="Sullivan W."/>
            <person name="Andreopoulos W.B."/>
            <person name="Clum A."/>
            <person name="Lindquist E."/>
            <person name="Daum C."/>
            <person name="Ramamoorthy G.K."/>
            <person name="Gryganskyi A."/>
            <person name="Culley D."/>
            <person name="Magnuson J.K."/>
            <person name="James T.Y."/>
            <person name="O'Malley M.A."/>
            <person name="Stajich J.E."/>
            <person name="Spatafora J.W."/>
            <person name="Visel A."/>
            <person name="Grigoriev I.V."/>
        </authorList>
    </citation>
    <scope>NUCLEOTIDE SEQUENCE [LARGE SCALE GENOMIC DNA]</scope>
    <source>
        <strain evidence="9 10">CBS 931.73</strain>
    </source>
</reference>
<evidence type="ECO:0000256" key="3">
    <source>
        <dbReference type="ARBA" id="ARBA00018689"/>
    </source>
</evidence>
<dbReference type="InterPro" id="IPR019310">
    <property type="entry name" value="Efg1"/>
</dbReference>
<keyword evidence="5" id="KW-0698">rRNA processing</keyword>
<dbReference type="STRING" id="1314790.A0A1Y1Y7A7"/>
<feature type="compositionally biased region" description="Basic and acidic residues" evidence="8">
    <location>
        <begin position="203"/>
        <end position="215"/>
    </location>
</feature>
<sequence>MPKVASATDSQAKGDKRPYKYIPKKPESESASQLKKKLRDTQRLLKKEKLPADVRVNAERKLKAIQLQLDELQVSDKEKKLASKYRMVKFFERQKVTRKIKQCEKKLEADDLKSKERKSIETELKEHQVNLNYILHYPRLEKYISLFPKENADDPEVVKRREEIRGKIREMMDNNELPQSSEQSFEAFDRPEASKKFKKPKNHGSEKAEQDDFFE</sequence>
<dbReference type="GO" id="GO:0005730">
    <property type="term" value="C:nucleolus"/>
    <property type="evidence" value="ECO:0007669"/>
    <property type="project" value="UniProtKB-SubCell"/>
</dbReference>
<keyword evidence="10" id="KW-1185">Reference proteome</keyword>
<dbReference type="GO" id="GO:0030688">
    <property type="term" value="C:preribosome, small subunit precursor"/>
    <property type="evidence" value="ECO:0007669"/>
    <property type="project" value="TreeGrafter"/>
</dbReference>